<dbReference type="EMBL" id="FUYM01000028">
    <property type="protein sequence ID" value="SKC14426.1"/>
    <property type="molecule type" value="Genomic_DNA"/>
</dbReference>
<feature type="binding site" evidence="6">
    <location>
        <position position="276"/>
    </location>
    <ligand>
        <name>glyoxylate</name>
        <dbReference type="ChEBI" id="CHEBI:36655"/>
    </ligand>
</feature>
<evidence type="ECO:0000256" key="1">
    <source>
        <dbReference type="ARBA" id="ARBA00001917"/>
    </source>
</evidence>
<comment type="cofactor">
    <cofactor evidence="1">
        <name>FMN</name>
        <dbReference type="ChEBI" id="CHEBI:58210"/>
    </cofactor>
</comment>
<comment type="similarity">
    <text evidence="5">Belongs to the FMN-dependent alpha-hydroxy acid dehydrogenase family.</text>
</comment>
<evidence type="ECO:0000313" key="8">
    <source>
        <dbReference type="EMBL" id="SKC14426.1"/>
    </source>
</evidence>
<evidence type="ECO:0000313" key="9">
    <source>
        <dbReference type="Proteomes" id="UP000189818"/>
    </source>
</evidence>
<dbReference type="InterPro" id="IPR013785">
    <property type="entry name" value="Aldolase_TIM"/>
</dbReference>
<feature type="binding site" evidence="6">
    <location>
        <position position="162"/>
    </location>
    <ligand>
        <name>FMN</name>
        <dbReference type="ChEBI" id="CHEBI:58210"/>
    </ligand>
</feature>
<evidence type="ECO:0000256" key="6">
    <source>
        <dbReference type="PIRSR" id="PIRSR000138-2"/>
    </source>
</evidence>
<dbReference type="OrthoDB" id="9770452at2"/>
<feature type="binding site" evidence="6">
    <location>
        <position position="271"/>
    </location>
    <ligand>
        <name>FMN</name>
        <dbReference type="ChEBI" id="CHEBI:58210"/>
    </ligand>
</feature>
<keyword evidence="3 6" id="KW-0288">FMN</keyword>
<dbReference type="GO" id="GO:0010181">
    <property type="term" value="F:FMN binding"/>
    <property type="evidence" value="ECO:0007669"/>
    <property type="project" value="InterPro"/>
</dbReference>
<keyword evidence="4" id="KW-0560">Oxidoreductase</keyword>
<reference evidence="9" key="1">
    <citation type="submission" date="2017-02" db="EMBL/GenBank/DDBJ databases">
        <authorList>
            <person name="Varghese N."/>
            <person name="Submissions S."/>
        </authorList>
    </citation>
    <scope>NUCLEOTIDE SEQUENCE [LARGE SCALE GENOMIC DNA]</scope>
    <source>
        <strain evidence="9">UM2</strain>
    </source>
</reference>
<dbReference type="InterPro" id="IPR037396">
    <property type="entry name" value="FMN_HAD"/>
</dbReference>
<accession>A0A1T5H174</accession>
<name>A0A1T5H174_9SPHN</name>
<feature type="domain" description="FMN hydroxy acid dehydrogenase" evidence="7">
    <location>
        <begin position="3"/>
        <end position="377"/>
    </location>
</feature>
<dbReference type="Pfam" id="PF01070">
    <property type="entry name" value="FMN_dh"/>
    <property type="match status" value="1"/>
</dbReference>
<dbReference type="GO" id="GO:0016491">
    <property type="term" value="F:oxidoreductase activity"/>
    <property type="evidence" value="ECO:0007669"/>
    <property type="project" value="UniProtKB-KW"/>
</dbReference>
<evidence type="ECO:0000256" key="2">
    <source>
        <dbReference type="ARBA" id="ARBA00022630"/>
    </source>
</evidence>
<dbReference type="PANTHER" id="PTHR10578">
    <property type="entry name" value="S -2-HYDROXY-ACID OXIDASE-RELATED"/>
    <property type="match status" value="1"/>
</dbReference>
<dbReference type="InterPro" id="IPR012133">
    <property type="entry name" value="Alpha-hydoxy_acid_DH_FMN"/>
</dbReference>
<dbReference type="Gene3D" id="3.20.20.70">
    <property type="entry name" value="Aldolase class I"/>
    <property type="match status" value="1"/>
</dbReference>
<dbReference type="PROSITE" id="PS51349">
    <property type="entry name" value="FMN_HYDROXY_ACID_DH_2"/>
    <property type="match status" value="1"/>
</dbReference>
<evidence type="ECO:0000256" key="4">
    <source>
        <dbReference type="ARBA" id="ARBA00023002"/>
    </source>
</evidence>
<feature type="binding site" evidence="6">
    <location>
        <begin position="83"/>
        <end position="85"/>
    </location>
    <ligand>
        <name>FMN</name>
        <dbReference type="ChEBI" id="CHEBI:58210"/>
    </ligand>
</feature>
<dbReference type="SUPFAM" id="SSF51395">
    <property type="entry name" value="FMN-linked oxidoreductases"/>
    <property type="match status" value="1"/>
</dbReference>
<feature type="binding site" evidence="6">
    <location>
        <position position="171"/>
    </location>
    <ligand>
        <name>glyoxylate</name>
        <dbReference type="ChEBI" id="CHEBI:36655"/>
    </ligand>
</feature>
<gene>
    <name evidence="8" type="ORF">SAMN06295920_1288</name>
</gene>
<organism evidence="8 9">
    <name type="scientific">Rhizorhabdus histidinilytica</name>
    <dbReference type="NCBI Taxonomy" id="439228"/>
    <lineage>
        <taxon>Bacteria</taxon>
        <taxon>Pseudomonadati</taxon>
        <taxon>Pseudomonadota</taxon>
        <taxon>Alphaproteobacteria</taxon>
        <taxon>Sphingomonadales</taxon>
        <taxon>Sphingomonadaceae</taxon>
        <taxon>Rhizorhabdus</taxon>
    </lineage>
</organism>
<dbReference type="CDD" id="cd02809">
    <property type="entry name" value="alpha_hydroxyacid_oxid_FMN"/>
    <property type="match status" value="1"/>
</dbReference>
<protein>
    <submittedName>
        <fullName evidence="8">L-lactate dehydrogenase (Cytochrome)/(S)-mandelate dehydrogenase</fullName>
    </submittedName>
</protein>
<feature type="binding site" evidence="6">
    <location>
        <position position="29"/>
    </location>
    <ligand>
        <name>glyoxylate</name>
        <dbReference type="ChEBI" id="CHEBI:36655"/>
    </ligand>
</feature>
<feature type="binding site" evidence="6">
    <location>
        <position position="112"/>
    </location>
    <ligand>
        <name>FMN</name>
        <dbReference type="ChEBI" id="CHEBI:58210"/>
    </ligand>
</feature>
<dbReference type="AlphaFoldDB" id="A0A1T5H174"/>
<dbReference type="Proteomes" id="UP000189818">
    <property type="component" value="Unassembled WGS sequence"/>
</dbReference>
<dbReference type="PIRSF" id="PIRSF000138">
    <property type="entry name" value="Al-hdrx_acd_dh"/>
    <property type="match status" value="1"/>
</dbReference>
<proteinExistence type="inferred from homology"/>
<evidence type="ECO:0000259" key="7">
    <source>
        <dbReference type="PROSITE" id="PS51349"/>
    </source>
</evidence>
<evidence type="ECO:0000256" key="5">
    <source>
        <dbReference type="ARBA" id="ARBA00024042"/>
    </source>
</evidence>
<feature type="binding site" evidence="6">
    <location>
        <position position="249"/>
    </location>
    <ligand>
        <name>FMN</name>
        <dbReference type="ChEBI" id="CHEBI:58210"/>
    </ligand>
</feature>
<dbReference type="STRING" id="439228.SAMN06295920_1288"/>
<keyword evidence="2 6" id="KW-0285">Flavoprotein</keyword>
<keyword evidence="9" id="KW-1185">Reference proteome</keyword>
<feature type="binding site" evidence="6">
    <location>
        <begin position="304"/>
        <end position="308"/>
    </location>
    <ligand>
        <name>FMN</name>
        <dbReference type="ChEBI" id="CHEBI:58210"/>
    </ligand>
</feature>
<evidence type="ECO:0000256" key="3">
    <source>
        <dbReference type="ARBA" id="ARBA00022643"/>
    </source>
</evidence>
<sequence length="377" mass="40745">MLEGSGRWADLESARRAAFRALPPPIRAYLDSGAEREATLAANRAAFDRWGLFPSVAERPDATPSLRRRLLGIDLALPLVFGPAGMLGLIGNGGDLAAARACTDAGALFMLSTASNHSIESLARRAAAGPCLFQLSLPRDRALALRLIDRARDAGFAGLCVTVDNPVHGDRPAERRHGLRMPPSPWLVAKMAVARPRWAWRMARQRPRLANFAGEGLSMEQVVDQIVSPVGWDDLAWLRDRWIGPLAVKGLLRPDDIGRAAALGYQSVFLSNQGGRHFDSGIAPLDMLPDAIAHARGRLEIVVDGGFRSGTDIIKAIALGATACSTVRPFCYGLAAAGEEGVRHVFALFRSEMLRTLHFMGCRSLDDLGPGKLRRLP</sequence>
<feature type="binding site" evidence="6">
    <location>
        <position position="134"/>
    </location>
    <ligand>
        <name>FMN</name>
        <dbReference type="ChEBI" id="CHEBI:58210"/>
    </ligand>
</feature>
<dbReference type="PANTHER" id="PTHR10578:SF107">
    <property type="entry name" value="2-HYDROXYACID OXIDASE 1"/>
    <property type="match status" value="1"/>
</dbReference>
<dbReference type="InterPro" id="IPR000262">
    <property type="entry name" value="FMN-dep_DH"/>
</dbReference>